<dbReference type="Proteomes" id="UP001464891">
    <property type="component" value="Unassembled WGS sequence"/>
</dbReference>
<accession>A0ABV0J9G6</accession>
<keyword evidence="3" id="KW-0812">Transmembrane</keyword>
<dbReference type="RefSeq" id="WP_190441680.1">
    <property type="nucleotide sequence ID" value="NZ_JAMPKM010000008.1"/>
</dbReference>
<feature type="transmembrane region" description="Helical" evidence="3">
    <location>
        <begin position="155"/>
        <end position="174"/>
    </location>
</feature>
<comment type="similarity">
    <text evidence="2">Belongs to the fatty acid desaturase type 2 family.</text>
</comment>
<protein>
    <submittedName>
        <fullName evidence="5">Fatty acid desaturase</fullName>
        <ecNumber evidence="5">1.14.19.-</ecNumber>
    </submittedName>
</protein>
<sequence>MISSEQVSPPAAPLKEEVTIADPAKEANRSLITAIGMLSLWATSLACLLSLDISAWPLLWKLPLMVWQMFLYTGLFIVAHDAMHGAVYPKNSKINDGMGAIALSCYALFSFEKLKQKHWQHHQHPVSERDPDSHNGKHQNFFAWYFQFMKSHWSWVRILALVALFHTIRLTLALPAENMTLFWVIPSISSSVQLFFFGTYLPHREPEGGYKNHHRAQSNPLPVFWSFITCYHFGYHEEHHEYPQLAWWQLPGAAKAQGTI</sequence>
<feature type="transmembrane region" description="Helical" evidence="3">
    <location>
        <begin position="31"/>
        <end position="51"/>
    </location>
</feature>
<evidence type="ECO:0000256" key="3">
    <source>
        <dbReference type="SAM" id="Phobius"/>
    </source>
</evidence>
<dbReference type="Pfam" id="PF00487">
    <property type="entry name" value="FA_desaturase"/>
    <property type="match status" value="1"/>
</dbReference>
<organism evidence="5 6">
    <name type="scientific">Trichocoleus desertorum GB2-A4</name>
    <dbReference type="NCBI Taxonomy" id="2933944"/>
    <lineage>
        <taxon>Bacteria</taxon>
        <taxon>Bacillati</taxon>
        <taxon>Cyanobacteriota</taxon>
        <taxon>Cyanophyceae</taxon>
        <taxon>Leptolyngbyales</taxon>
        <taxon>Trichocoleusaceae</taxon>
        <taxon>Trichocoleus</taxon>
    </lineage>
</organism>
<keyword evidence="3" id="KW-0472">Membrane</keyword>
<dbReference type="NCBIfam" id="NF045690">
    <property type="entry name" value="BCarotKetCrtW"/>
    <property type="match status" value="1"/>
</dbReference>
<gene>
    <name evidence="5" type="ORF">NC998_14385</name>
</gene>
<proteinExistence type="inferred from homology"/>
<evidence type="ECO:0000256" key="1">
    <source>
        <dbReference type="ARBA" id="ARBA00001954"/>
    </source>
</evidence>
<evidence type="ECO:0000313" key="5">
    <source>
        <dbReference type="EMBL" id="MEP0818284.1"/>
    </source>
</evidence>
<comment type="cofactor">
    <cofactor evidence="1">
        <name>Fe(2+)</name>
        <dbReference type="ChEBI" id="CHEBI:29033"/>
    </cofactor>
</comment>
<keyword evidence="6" id="KW-1185">Reference proteome</keyword>
<evidence type="ECO:0000259" key="4">
    <source>
        <dbReference type="Pfam" id="PF00487"/>
    </source>
</evidence>
<comment type="caution">
    <text evidence="5">The sequence shown here is derived from an EMBL/GenBank/DDBJ whole genome shotgun (WGS) entry which is preliminary data.</text>
</comment>
<dbReference type="InterPro" id="IPR005804">
    <property type="entry name" value="FA_desaturase_dom"/>
</dbReference>
<dbReference type="EMBL" id="JAMPKM010000008">
    <property type="protein sequence ID" value="MEP0818284.1"/>
    <property type="molecule type" value="Genomic_DNA"/>
</dbReference>
<evidence type="ECO:0000313" key="6">
    <source>
        <dbReference type="Proteomes" id="UP001464891"/>
    </source>
</evidence>
<feature type="transmembrane region" description="Helical" evidence="3">
    <location>
        <begin position="58"/>
        <end position="79"/>
    </location>
</feature>
<name>A0ABV0J9G6_9CYAN</name>
<reference evidence="5 6" key="1">
    <citation type="submission" date="2022-04" db="EMBL/GenBank/DDBJ databases">
        <title>Positive selection, recombination, and allopatry shape intraspecific diversity of widespread and dominant cyanobacteria.</title>
        <authorList>
            <person name="Wei J."/>
            <person name="Shu W."/>
            <person name="Hu C."/>
        </authorList>
    </citation>
    <scope>NUCLEOTIDE SEQUENCE [LARGE SCALE GENOMIC DNA]</scope>
    <source>
        <strain evidence="5 6">GB2-A4</strain>
    </source>
</reference>
<feature type="transmembrane region" description="Helical" evidence="3">
    <location>
        <begin position="180"/>
        <end position="201"/>
    </location>
</feature>
<keyword evidence="3" id="KW-1133">Transmembrane helix</keyword>
<dbReference type="GO" id="GO:0016491">
    <property type="term" value="F:oxidoreductase activity"/>
    <property type="evidence" value="ECO:0007669"/>
    <property type="project" value="UniProtKB-KW"/>
</dbReference>
<dbReference type="InterPro" id="IPR054681">
    <property type="entry name" value="CrtW-like"/>
</dbReference>
<dbReference type="EC" id="1.14.19.-" evidence="5"/>
<keyword evidence="5" id="KW-0560">Oxidoreductase</keyword>
<feature type="domain" description="Fatty acid desaturase" evidence="4">
    <location>
        <begin position="151"/>
        <end position="254"/>
    </location>
</feature>
<evidence type="ECO:0000256" key="2">
    <source>
        <dbReference type="ARBA" id="ARBA00008749"/>
    </source>
</evidence>